<evidence type="ECO:0000256" key="3">
    <source>
        <dbReference type="ARBA" id="ARBA00022692"/>
    </source>
</evidence>
<dbReference type="OrthoDB" id="6730379at2759"/>
<feature type="transmembrane region" description="Helical" evidence="6">
    <location>
        <begin position="31"/>
        <end position="57"/>
    </location>
</feature>
<feature type="transmembrane region" description="Helical" evidence="6">
    <location>
        <begin position="386"/>
        <end position="406"/>
    </location>
</feature>
<dbReference type="Proteomes" id="UP000509510">
    <property type="component" value="Chromosome VI"/>
</dbReference>
<keyword evidence="5 6" id="KW-0472">Membrane</keyword>
<dbReference type="PANTHER" id="PTHR43791">
    <property type="entry name" value="PERMEASE-RELATED"/>
    <property type="match status" value="1"/>
</dbReference>
<dbReference type="InterPro" id="IPR020846">
    <property type="entry name" value="MFS_dom"/>
</dbReference>
<dbReference type="GeneID" id="55999130"/>
<protein>
    <recommendedName>
        <fullName evidence="7">Major facilitator superfamily (MFS) profile domain-containing protein</fullName>
    </recommendedName>
</protein>
<feature type="transmembrane region" description="Helical" evidence="6">
    <location>
        <begin position="325"/>
        <end position="344"/>
    </location>
</feature>
<evidence type="ECO:0000256" key="1">
    <source>
        <dbReference type="ARBA" id="ARBA00004141"/>
    </source>
</evidence>
<feature type="transmembrane region" description="Helical" evidence="6">
    <location>
        <begin position="98"/>
        <end position="117"/>
    </location>
</feature>
<proteinExistence type="predicted"/>
<feature type="transmembrane region" description="Helical" evidence="6">
    <location>
        <begin position="161"/>
        <end position="178"/>
    </location>
</feature>
<dbReference type="InterPro" id="IPR011701">
    <property type="entry name" value="MFS"/>
</dbReference>
<feature type="transmembrane region" description="Helical" evidence="6">
    <location>
        <begin position="297"/>
        <end position="318"/>
    </location>
</feature>
<dbReference type="PANTHER" id="PTHR43791:SF41">
    <property type="entry name" value="MAJOR FACILITATOR SUPERFAMILY (MFS) PROFILE DOMAIN-CONTAINING PROTEIN"/>
    <property type="match status" value="1"/>
</dbReference>
<dbReference type="EMBL" id="CP055903">
    <property type="protein sequence ID" value="QKX64479.1"/>
    <property type="molecule type" value="Genomic_DNA"/>
</dbReference>
<comment type="subcellular location">
    <subcellularLocation>
        <location evidence="1">Membrane</location>
        <topology evidence="1">Multi-pass membrane protein</topology>
    </subcellularLocation>
</comment>
<evidence type="ECO:0000256" key="5">
    <source>
        <dbReference type="ARBA" id="ARBA00023136"/>
    </source>
</evidence>
<name>A0A7H8RDD4_TALRU</name>
<feature type="transmembrane region" description="Helical" evidence="6">
    <location>
        <begin position="129"/>
        <end position="149"/>
    </location>
</feature>
<evidence type="ECO:0000259" key="7">
    <source>
        <dbReference type="PROSITE" id="PS50850"/>
    </source>
</evidence>
<feature type="transmembrane region" description="Helical" evidence="6">
    <location>
        <begin position="69"/>
        <end position="86"/>
    </location>
</feature>
<feature type="transmembrane region" description="Helical" evidence="6">
    <location>
        <begin position="190"/>
        <end position="212"/>
    </location>
</feature>
<dbReference type="PROSITE" id="PS50850">
    <property type="entry name" value="MFS"/>
    <property type="match status" value="1"/>
</dbReference>
<evidence type="ECO:0000313" key="9">
    <source>
        <dbReference type="Proteomes" id="UP000509510"/>
    </source>
</evidence>
<dbReference type="Gene3D" id="1.20.1250.20">
    <property type="entry name" value="MFS general substrate transporter like domains"/>
    <property type="match status" value="2"/>
</dbReference>
<evidence type="ECO:0000256" key="6">
    <source>
        <dbReference type="SAM" id="Phobius"/>
    </source>
</evidence>
<dbReference type="RefSeq" id="XP_035350652.1">
    <property type="nucleotide sequence ID" value="XM_035494759.1"/>
</dbReference>
<feature type="domain" description="Major facilitator superfamily (MFS) profile" evidence="7">
    <location>
        <begin position="33"/>
        <end position="455"/>
    </location>
</feature>
<dbReference type="Pfam" id="PF07690">
    <property type="entry name" value="MFS_1"/>
    <property type="match status" value="1"/>
</dbReference>
<sequence>MDQAAEYLSQVGEYPPMSPTQEKRLLRKMDWILVPMLLTTATLGAVDKVAISTAAIYGLRDDLHLSGSQYSWAGSILYFGCIVGMWPSSYVLQRVPSAKYLACCSIGWSILSLLIPACRQFSDLMVLRFLMGCLEGIIVPSISLVIAGFYKKSEQPPRNAIAFAAVSSVINGFLSWAVGQIPSSTSLSKWQYLFLITGSISLAWSLVAVVYLPDTPMNAWFLSEQEKFYAISRQAENKTGIVNKTWKRQQAIEAVADPKTWIIFLFNIAINVPNGGLITFSGIIINNLGFSAVTTSLLNMPTGIMSTLSAFLFSWVAAKWTNRRCFVTIIAACIPAVGISLGQANTAGHTKKNVQYSIMYIGYAVGNLIGPQTFRANQAPEYTTGFAAMLVCYCLCIGLMVLYWALAAVLNTRRETLSTTTTAAANYYSSDGDSLAESPFADMTDYEQREFKYTT</sequence>
<keyword evidence="2" id="KW-0813">Transport</keyword>
<dbReference type="GO" id="GO:0016020">
    <property type="term" value="C:membrane"/>
    <property type="evidence" value="ECO:0007669"/>
    <property type="project" value="UniProtKB-SubCell"/>
</dbReference>
<dbReference type="SUPFAM" id="SSF103473">
    <property type="entry name" value="MFS general substrate transporter"/>
    <property type="match status" value="1"/>
</dbReference>
<dbReference type="GO" id="GO:0022857">
    <property type="term" value="F:transmembrane transporter activity"/>
    <property type="evidence" value="ECO:0007669"/>
    <property type="project" value="InterPro"/>
</dbReference>
<keyword evidence="3 6" id="KW-0812">Transmembrane</keyword>
<organism evidence="8 9">
    <name type="scientific">Talaromyces rugulosus</name>
    <name type="common">Penicillium rugulosum</name>
    <dbReference type="NCBI Taxonomy" id="121627"/>
    <lineage>
        <taxon>Eukaryota</taxon>
        <taxon>Fungi</taxon>
        <taxon>Dikarya</taxon>
        <taxon>Ascomycota</taxon>
        <taxon>Pezizomycotina</taxon>
        <taxon>Eurotiomycetes</taxon>
        <taxon>Eurotiomycetidae</taxon>
        <taxon>Eurotiales</taxon>
        <taxon>Trichocomaceae</taxon>
        <taxon>Talaromyces</taxon>
        <taxon>Talaromyces sect. Islandici</taxon>
    </lineage>
</organism>
<accession>A0A7H8RDD4</accession>
<dbReference type="InterPro" id="IPR036259">
    <property type="entry name" value="MFS_trans_sf"/>
</dbReference>
<evidence type="ECO:0000256" key="4">
    <source>
        <dbReference type="ARBA" id="ARBA00022989"/>
    </source>
</evidence>
<dbReference type="AlphaFoldDB" id="A0A7H8RDD4"/>
<keyword evidence="9" id="KW-1185">Reference proteome</keyword>
<keyword evidence="4 6" id="KW-1133">Transmembrane helix</keyword>
<dbReference type="KEGG" id="trg:TRUGW13939_11653"/>
<gene>
    <name evidence="8" type="ORF">TRUGW13939_11653</name>
</gene>
<reference evidence="9" key="1">
    <citation type="submission" date="2020-06" db="EMBL/GenBank/DDBJ databases">
        <title>A chromosome-scale genome assembly of Talaromyces rugulosus W13939.</title>
        <authorList>
            <person name="Wang B."/>
            <person name="Guo L."/>
            <person name="Ye K."/>
            <person name="Wang L."/>
        </authorList>
    </citation>
    <scope>NUCLEOTIDE SEQUENCE [LARGE SCALE GENOMIC DNA]</scope>
    <source>
        <strain evidence="9">W13939</strain>
    </source>
</reference>
<evidence type="ECO:0000313" key="8">
    <source>
        <dbReference type="EMBL" id="QKX64479.1"/>
    </source>
</evidence>
<feature type="transmembrane region" description="Helical" evidence="6">
    <location>
        <begin position="261"/>
        <end position="285"/>
    </location>
</feature>
<evidence type="ECO:0000256" key="2">
    <source>
        <dbReference type="ARBA" id="ARBA00022448"/>
    </source>
</evidence>